<dbReference type="Proteomes" id="UP001500831">
    <property type="component" value="Unassembled WGS sequence"/>
</dbReference>
<sequence length="662" mass="70808">MRRDTRPAPLDAYLARLDARYDAEARMPWCRATGPGYHTRVPAGSRAHQTREAADYALALLRHGGPGRVARAGEVLEALVGLQVTDPLAEHYGIWGWFLEEPPRMMAPADWNWADFIGVRLAQVLAVHGDLLDAGVADRVRTALYHAAMSIFRRNVDPEYTNIAVMGAVVSAAAGEILRTGFLLDYGRRRLDAVLALFHETGGFTEYNSPAYSRVVLEELERAALIVADPAFGALAEELRRHTWAALAERFHPGTGQLAGPMSRAYHDRLPPDLAAYLAAQTSAPVVVRAEEASSAEGTLPGEEALPGERVPQGEVLQDGKAPSGEKVSQGEKVPSGEETAPGEEDETGAPPLVPPLPCPDETAARFRALPADPFELRTRFSSGEHGETVGTTWFTEDACLGSANEEFAWTQRRPLLGYWRTPDDPAVVLRARMLLNGHDLSAAWCRQAQDGPRLLSAWWLSYDSGDFHPALDKPPGSVFDVGDLRLVVSLSGRGVRAEDLGGGTFALAAGDRRALVHTAPAAFLGEAAPWRAVQEDREARIEAVLHAGPRRPVDFHEAVLTAAFALELLGPERAPGDAAAPVPVADPPRPGRAAGGAVPGEPGPASTPDTTGAADVLDAAGRPDTAGVEGAEGAVSAASVVRWRWRDLTVPVPARPTPFGR</sequence>
<keyword evidence="3" id="KW-1185">Reference proteome</keyword>
<evidence type="ECO:0008006" key="4">
    <source>
        <dbReference type="Google" id="ProtNLM"/>
    </source>
</evidence>
<gene>
    <name evidence="2" type="ORF">GCM10010517_13870</name>
</gene>
<comment type="caution">
    <text evidence="2">The sequence shown here is derived from an EMBL/GenBank/DDBJ whole genome shotgun (WGS) entry which is preliminary data.</text>
</comment>
<protein>
    <recommendedName>
        <fullName evidence="4">Heparinase</fullName>
    </recommendedName>
</protein>
<dbReference type="PANTHER" id="PTHR40616:SF1">
    <property type="entry name" value="LINALOOL DEHYDRATASE_ISOMERASE DOMAIN-CONTAINING PROTEIN"/>
    <property type="match status" value="1"/>
</dbReference>
<proteinExistence type="predicted"/>
<feature type="region of interest" description="Disordered" evidence="1">
    <location>
        <begin position="578"/>
        <end position="634"/>
    </location>
</feature>
<dbReference type="RefSeq" id="WP_344968956.1">
    <property type="nucleotide sequence ID" value="NZ_BAAAVI010000007.1"/>
</dbReference>
<evidence type="ECO:0000256" key="1">
    <source>
        <dbReference type="SAM" id="MobiDB-lite"/>
    </source>
</evidence>
<reference evidence="3" key="1">
    <citation type="journal article" date="2019" name="Int. J. Syst. Evol. Microbiol.">
        <title>The Global Catalogue of Microorganisms (GCM) 10K type strain sequencing project: providing services to taxonomists for standard genome sequencing and annotation.</title>
        <authorList>
            <consortium name="The Broad Institute Genomics Platform"/>
            <consortium name="The Broad Institute Genome Sequencing Center for Infectious Disease"/>
            <person name="Wu L."/>
            <person name="Ma J."/>
        </authorList>
    </citation>
    <scope>NUCLEOTIDE SEQUENCE [LARGE SCALE GENOMIC DNA]</scope>
    <source>
        <strain evidence="3">JCM 6242</strain>
    </source>
</reference>
<name>A0ABP6IAJ0_9ACTN</name>
<organism evidence="2 3">
    <name type="scientific">Streptosporangium fragile</name>
    <dbReference type="NCBI Taxonomy" id="46186"/>
    <lineage>
        <taxon>Bacteria</taxon>
        <taxon>Bacillati</taxon>
        <taxon>Actinomycetota</taxon>
        <taxon>Actinomycetes</taxon>
        <taxon>Streptosporangiales</taxon>
        <taxon>Streptosporangiaceae</taxon>
        <taxon>Streptosporangium</taxon>
    </lineage>
</organism>
<dbReference type="EMBL" id="BAAAVI010000007">
    <property type="protein sequence ID" value="GAA2855668.1"/>
    <property type="molecule type" value="Genomic_DNA"/>
</dbReference>
<dbReference type="PANTHER" id="PTHR40616">
    <property type="entry name" value="LINALOOL DEHYDRATASE_ISOMERASE DOMAIN-CONTAINING PROTEIN"/>
    <property type="match status" value="1"/>
</dbReference>
<evidence type="ECO:0000313" key="3">
    <source>
        <dbReference type="Proteomes" id="UP001500831"/>
    </source>
</evidence>
<evidence type="ECO:0000313" key="2">
    <source>
        <dbReference type="EMBL" id="GAA2855668.1"/>
    </source>
</evidence>
<accession>A0ABP6IAJ0</accession>
<feature type="region of interest" description="Disordered" evidence="1">
    <location>
        <begin position="291"/>
        <end position="355"/>
    </location>
</feature>